<reference evidence="3" key="2">
    <citation type="submission" date="2020-08" db="EMBL/GenBank/DDBJ databases">
        <authorList>
            <person name="Kikuchi T."/>
        </authorList>
    </citation>
    <scope>NUCLEOTIDE SEQUENCE</scope>
    <source>
        <strain evidence="2">Ka4C1</strain>
    </source>
</reference>
<dbReference type="InterPro" id="IPR035810">
    <property type="entry name" value="PEBP_euk"/>
</dbReference>
<protein>
    <submittedName>
        <fullName evidence="2">(pine wood nematode) hypothetical protein</fullName>
    </submittedName>
</protein>
<dbReference type="EMBL" id="CAJFCV020000003">
    <property type="protein sequence ID" value="CAG9109329.1"/>
    <property type="molecule type" value="Genomic_DNA"/>
</dbReference>
<evidence type="ECO:0000313" key="5">
    <source>
        <dbReference type="Proteomes" id="UP000659654"/>
    </source>
</evidence>
<dbReference type="InterPro" id="IPR036610">
    <property type="entry name" value="PEBP-like_sf"/>
</dbReference>
<dbReference type="PANTHER" id="PTHR11362:SF82">
    <property type="entry name" value="PHOSPHATIDYLETHANOLAMINE-BINDING PROTEIN 4"/>
    <property type="match status" value="1"/>
</dbReference>
<dbReference type="SUPFAM" id="SSF49777">
    <property type="entry name" value="PEBP-like"/>
    <property type="match status" value="1"/>
</dbReference>
<evidence type="ECO:0000313" key="6">
    <source>
        <dbReference type="WBParaSite" id="BXY_1511900.1"/>
    </source>
</evidence>
<organism evidence="4 6">
    <name type="scientific">Bursaphelenchus xylophilus</name>
    <name type="common">Pinewood nematode worm</name>
    <name type="synonym">Aphelenchoides xylophilus</name>
    <dbReference type="NCBI Taxonomy" id="6326"/>
    <lineage>
        <taxon>Eukaryota</taxon>
        <taxon>Metazoa</taxon>
        <taxon>Ecdysozoa</taxon>
        <taxon>Nematoda</taxon>
        <taxon>Chromadorea</taxon>
        <taxon>Rhabditida</taxon>
        <taxon>Tylenchina</taxon>
        <taxon>Tylenchomorpha</taxon>
        <taxon>Aphelenchoidea</taxon>
        <taxon>Aphelenchoididae</taxon>
        <taxon>Bursaphelenchus</taxon>
    </lineage>
</organism>
<dbReference type="Proteomes" id="UP000582659">
    <property type="component" value="Unassembled WGS sequence"/>
</dbReference>
<dbReference type="PANTHER" id="PTHR11362">
    <property type="entry name" value="PHOSPHATIDYLETHANOLAMINE-BINDING PROTEIN"/>
    <property type="match status" value="1"/>
</dbReference>
<evidence type="ECO:0000313" key="4">
    <source>
        <dbReference type="Proteomes" id="UP000095284"/>
    </source>
</evidence>
<keyword evidence="5" id="KW-1185">Reference proteome</keyword>
<feature type="chain" id="PRO_5035399949" evidence="1">
    <location>
        <begin position="23"/>
        <end position="604"/>
    </location>
</feature>
<keyword evidence="1" id="KW-0732">Signal</keyword>
<dbReference type="Gene3D" id="3.90.280.10">
    <property type="entry name" value="PEBP-like"/>
    <property type="match status" value="1"/>
</dbReference>
<accession>A0A1I7SPX4</accession>
<evidence type="ECO:0000313" key="3">
    <source>
        <dbReference type="EMBL" id="CAG9109329.1"/>
    </source>
</evidence>
<dbReference type="OrthoDB" id="2506647at2759"/>
<dbReference type="Proteomes" id="UP000095284">
    <property type="component" value="Unplaced"/>
</dbReference>
<dbReference type="WBParaSite" id="BXY_1511900.1">
    <property type="protein sequence ID" value="BXY_1511900.1"/>
    <property type="gene ID" value="BXY_1511900"/>
</dbReference>
<evidence type="ECO:0000313" key="2">
    <source>
        <dbReference type="EMBL" id="CAD5222178.1"/>
    </source>
</evidence>
<proteinExistence type="predicted"/>
<dbReference type="Proteomes" id="UP000659654">
    <property type="component" value="Unassembled WGS sequence"/>
</dbReference>
<dbReference type="eggNOG" id="ENOG502SE7I">
    <property type="taxonomic scope" value="Eukaryota"/>
</dbReference>
<dbReference type="AlphaFoldDB" id="A0A1I7SPX4"/>
<dbReference type="EMBL" id="CAJFDI010000003">
    <property type="protein sequence ID" value="CAD5222178.1"/>
    <property type="molecule type" value="Genomic_DNA"/>
</dbReference>
<feature type="signal peptide" evidence="1">
    <location>
        <begin position="1"/>
        <end position="22"/>
    </location>
</feature>
<sequence>MNLQINPRLLFQLLLSASLVLSQHSHKRSFSLIADDDAAFCVRTVDCIEKIRKLVPQTNKFWFGDAWKMNCGGFSAARLREQNPIRCLNPRELSVFHSLGSRLFQARTFTAAYLQNLAIFPRMTFTLQSGQYRGCDHDFVVECNRSKVMAHPEMEPLQPFLSRAVPEISWPELGSNESNVIMFLDVGFGLLKFLMVDYPRNPKIIVDYDTIDNFRPNQPTPLVILVFRGDNLVSESIKKTKFNTEKVFDLTSFMMEHGLESDLIGLNWALIGSDAYAMERQRLKGSVDNCHSLIQKKLQKEKLYEFTELFPLSEMDSSLSVSFSQPKVEYEVCCKRITTTERDIFIDPLDSGQTLPSVAVRKYPTVTSMRSIEYETENYQRSLRHYIALKEDRFTLVMFDPHRHYLHWFISDIPAGSLAAGTIHAEGNEIAPYVPPVPGEFQKCIYPVLILFRQPRSEQTLSEISQFYGEDHVLRSTHCKGHCIYRSAFDITQFKSFHRLRLSAMSWFQVCFDFHEAHRRIQHLRSENGTREIPRGKPGTKYVWKPKMDPNEKRTDEQAYLKAKMAEICTAARHGEPHNCDVEPSSAIRIIGSFVLIFSLLIML</sequence>
<evidence type="ECO:0000256" key="1">
    <source>
        <dbReference type="SAM" id="SignalP"/>
    </source>
</evidence>
<gene>
    <name evidence="2" type="ORF">BXYJ_LOCUS7146</name>
</gene>
<name>A0A1I7SPX4_BURXY</name>
<reference evidence="6" key="1">
    <citation type="submission" date="2016-11" db="UniProtKB">
        <authorList>
            <consortium name="WormBaseParasite"/>
        </authorList>
    </citation>
    <scope>IDENTIFICATION</scope>
</reference>